<accession>A0A3L7AVJ6</accession>
<dbReference type="EMBL" id="RCUY01000001">
    <property type="protein sequence ID" value="RLP84527.1"/>
    <property type="molecule type" value="Genomic_DNA"/>
</dbReference>
<dbReference type="Proteomes" id="UP000269438">
    <property type="component" value="Unassembled WGS sequence"/>
</dbReference>
<evidence type="ECO:0008006" key="5">
    <source>
        <dbReference type="Google" id="ProtNLM"/>
    </source>
</evidence>
<evidence type="ECO:0000256" key="1">
    <source>
        <dbReference type="SAM" id="MobiDB-lite"/>
    </source>
</evidence>
<comment type="caution">
    <text evidence="3">The sequence shown here is derived from an EMBL/GenBank/DDBJ whole genome shotgun (WGS) entry which is preliminary data.</text>
</comment>
<reference evidence="3 4" key="1">
    <citation type="submission" date="2018-10" db="EMBL/GenBank/DDBJ databases">
        <authorList>
            <person name="Li J."/>
        </authorList>
    </citation>
    <scope>NUCLEOTIDE SEQUENCE [LARGE SCALE GENOMIC DNA]</scope>
    <source>
        <strain evidence="3 4">JCM 11654</strain>
    </source>
</reference>
<name>A0A3L7AVJ6_9MICO</name>
<feature type="region of interest" description="Disordered" evidence="1">
    <location>
        <begin position="315"/>
        <end position="361"/>
    </location>
</feature>
<dbReference type="Gene3D" id="3.40.50.720">
    <property type="entry name" value="NAD(P)-binding Rossmann-like Domain"/>
    <property type="match status" value="1"/>
</dbReference>
<dbReference type="EMBL" id="RCUY01000011">
    <property type="protein sequence ID" value="RLP80742.1"/>
    <property type="molecule type" value="Genomic_DNA"/>
</dbReference>
<proteinExistence type="predicted"/>
<evidence type="ECO:0000313" key="2">
    <source>
        <dbReference type="EMBL" id="RLP80742.1"/>
    </source>
</evidence>
<feature type="compositionally biased region" description="Low complexity" evidence="1">
    <location>
        <begin position="337"/>
        <end position="355"/>
    </location>
</feature>
<organism evidence="3 4">
    <name type="scientific">Mycetocola lacteus</name>
    <dbReference type="NCBI Taxonomy" id="76637"/>
    <lineage>
        <taxon>Bacteria</taxon>
        <taxon>Bacillati</taxon>
        <taxon>Actinomycetota</taxon>
        <taxon>Actinomycetes</taxon>
        <taxon>Micrococcales</taxon>
        <taxon>Microbacteriaceae</taxon>
        <taxon>Mycetocola</taxon>
    </lineage>
</organism>
<gene>
    <name evidence="3" type="ORF">D9V34_00555</name>
    <name evidence="2" type="ORF">D9V34_12850</name>
</gene>
<sequence length="361" mass="37949">MREIPRDLAHVCVRGGTGQTRQAAGAVSRVRPIRTAHVRVIRSAGAHTRSMMIKLNPTLPLLWRTPTEFQIGFDPPAAITLTAVTPAVEHLLGALCAGATVSLLEELGARGGLTTAEVHALLRVLDPALEDHPDTGPARRRSRTPRWAILGQFRGHPHPLVRAIAQTADSVRLDPPRTTLAATRCPALVVLVDNFVIPPHRYAPWLSEEIPHLAVVCWDRQVRIGPLVEPGTGPCIGCVQRSAAARDPTWASLAIQAHRSLAASAQPPLSALAVGPVLAAVHARLRANSRELRTGILVMDGSSIRGRREQIFPHPECACGAGDPAGSGPAESGPAESGPADSGPTGSGPAPGTNGLSAPFP</sequence>
<keyword evidence="4" id="KW-1185">Reference proteome</keyword>
<dbReference type="NCBIfam" id="TIGR03882">
    <property type="entry name" value="cyclo_dehyd_2"/>
    <property type="match status" value="1"/>
</dbReference>
<protein>
    <recommendedName>
        <fullName evidence="5">TOMM leader peptide-binding protein</fullName>
    </recommendedName>
</protein>
<evidence type="ECO:0000313" key="4">
    <source>
        <dbReference type="Proteomes" id="UP000269438"/>
    </source>
</evidence>
<dbReference type="AlphaFoldDB" id="A0A3L7AVJ6"/>
<dbReference type="OrthoDB" id="4426339at2"/>
<evidence type="ECO:0000313" key="3">
    <source>
        <dbReference type="EMBL" id="RLP84527.1"/>
    </source>
</evidence>
<dbReference type="InterPro" id="IPR022291">
    <property type="entry name" value="Bacteriocin_synth_cyclodeHase"/>
</dbReference>